<dbReference type="AlphaFoldDB" id="A0A516GAM5"/>
<feature type="domain" description="HTH-like" evidence="1">
    <location>
        <begin position="62"/>
        <end position="124"/>
    </location>
</feature>
<dbReference type="KEGG" id="orz:FNH13_09680"/>
<sequence length="161" mass="17981">MVFLRAGARPATAVVTAFIDAHHERFGVVPICRVLTEHGCPIAPSTYYAARSRGRSARAARDELVLDEVCRVHKASRGGLYGSRKFYHQLRREGVTVAGSPVARCTIERLMRTAGMQGVRRDRRVRTTIPPSDSAARPADLVKRNFTATRPNELWVVDFTY</sequence>
<name>A0A516GAM5_9MICO</name>
<dbReference type="InterPro" id="IPR025948">
    <property type="entry name" value="HTH-like_dom"/>
</dbReference>
<evidence type="ECO:0000313" key="2">
    <source>
        <dbReference type="EMBL" id="QDO88574.1"/>
    </source>
</evidence>
<dbReference type="PANTHER" id="PTHR46889">
    <property type="entry name" value="TRANSPOSASE INSF FOR INSERTION SEQUENCE IS3B-RELATED"/>
    <property type="match status" value="1"/>
</dbReference>
<proteinExistence type="predicted"/>
<dbReference type="InterPro" id="IPR050900">
    <property type="entry name" value="Transposase_IS3/IS150/IS904"/>
</dbReference>
<dbReference type="PANTHER" id="PTHR46889:SF4">
    <property type="entry name" value="TRANSPOSASE INSO FOR INSERTION SEQUENCE ELEMENT IS911B-RELATED"/>
    <property type="match status" value="1"/>
</dbReference>
<reference evidence="2 3" key="1">
    <citation type="submission" date="2019-07" db="EMBL/GenBank/DDBJ databases">
        <title>complete genome sequencing of Ornithinimicrobium sp. H23M54.</title>
        <authorList>
            <person name="Bae J.-W."/>
            <person name="Lee S.-Y."/>
        </authorList>
    </citation>
    <scope>NUCLEOTIDE SEQUENCE [LARGE SCALE GENOMIC DNA]</scope>
    <source>
        <strain evidence="2 3">H23M54</strain>
    </source>
</reference>
<dbReference type="Pfam" id="PF13276">
    <property type="entry name" value="HTH_21"/>
    <property type="match status" value="1"/>
</dbReference>
<dbReference type="OrthoDB" id="4281720at2"/>
<gene>
    <name evidence="2" type="ORF">FNH13_09680</name>
</gene>
<evidence type="ECO:0000313" key="3">
    <source>
        <dbReference type="Proteomes" id="UP000315395"/>
    </source>
</evidence>
<protein>
    <submittedName>
        <fullName evidence="2">IS3 family transposase</fullName>
    </submittedName>
</protein>
<dbReference type="EMBL" id="CP041616">
    <property type="protein sequence ID" value="QDO88574.1"/>
    <property type="molecule type" value="Genomic_DNA"/>
</dbReference>
<keyword evidence="3" id="KW-1185">Reference proteome</keyword>
<organism evidence="2 3">
    <name type="scientific">Ornithinimicrobium ciconiae</name>
    <dbReference type="NCBI Taxonomy" id="2594265"/>
    <lineage>
        <taxon>Bacteria</taxon>
        <taxon>Bacillati</taxon>
        <taxon>Actinomycetota</taxon>
        <taxon>Actinomycetes</taxon>
        <taxon>Micrococcales</taxon>
        <taxon>Ornithinimicrobiaceae</taxon>
        <taxon>Ornithinimicrobium</taxon>
    </lineage>
</organism>
<accession>A0A516GAM5</accession>
<dbReference type="Proteomes" id="UP000315395">
    <property type="component" value="Chromosome"/>
</dbReference>
<evidence type="ECO:0000259" key="1">
    <source>
        <dbReference type="Pfam" id="PF13276"/>
    </source>
</evidence>